<comment type="caution">
    <text evidence="3">The sequence shown here is derived from an EMBL/GenBank/DDBJ whole genome shotgun (WGS) entry which is preliminary data.</text>
</comment>
<name>A0A4U0SNE5_9ACTN</name>
<dbReference type="Pfam" id="PF13581">
    <property type="entry name" value="HATPase_c_2"/>
    <property type="match status" value="1"/>
</dbReference>
<organism evidence="3 4">
    <name type="scientific">Actinacidiphila oryziradicis</name>
    <dbReference type="NCBI Taxonomy" id="2571141"/>
    <lineage>
        <taxon>Bacteria</taxon>
        <taxon>Bacillati</taxon>
        <taxon>Actinomycetota</taxon>
        <taxon>Actinomycetes</taxon>
        <taxon>Kitasatosporales</taxon>
        <taxon>Streptomycetaceae</taxon>
        <taxon>Actinacidiphila</taxon>
    </lineage>
</organism>
<evidence type="ECO:0000313" key="4">
    <source>
        <dbReference type="Proteomes" id="UP000305778"/>
    </source>
</evidence>
<keyword evidence="3" id="KW-0067">ATP-binding</keyword>
<keyword evidence="4" id="KW-1185">Reference proteome</keyword>
<dbReference type="EMBL" id="SUMC01000008">
    <property type="protein sequence ID" value="TKA11362.1"/>
    <property type="molecule type" value="Genomic_DNA"/>
</dbReference>
<dbReference type="GO" id="GO:0005524">
    <property type="term" value="F:ATP binding"/>
    <property type="evidence" value="ECO:0007669"/>
    <property type="project" value="UniProtKB-KW"/>
</dbReference>
<dbReference type="RefSeq" id="WP_136723313.1">
    <property type="nucleotide sequence ID" value="NZ_SUMC01000008.1"/>
</dbReference>
<feature type="domain" description="Histidine kinase/HSP90-like ATPase" evidence="2">
    <location>
        <begin position="8"/>
        <end position="105"/>
    </location>
</feature>
<dbReference type="InterPro" id="IPR036890">
    <property type="entry name" value="HATPase_C_sf"/>
</dbReference>
<evidence type="ECO:0000313" key="3">
    <source>
        <dbReference type="EMBL" id="TKA11362.1"/>
    </source>
</evidence>
<sequence length="126" mass="13882">MRAVEEDTPQDVRHIAVRLLGSWKCGQRATEEMTLVVSELLTNVLRYAPGRCSVRFDFTGGVLRVAVADSSPVLPEIPREPPDFGASRGRGLWIVSSVCESFRYEALGGAWWGKRAVAGMKVGRAY</sequence>
<dbReference type="AlphaFoldDB" id="A0A4U0SNE5"/>
<dbReference type="SUPFAM" id="SSF55874">
    <property type="entry name" value="ATPase domain of HSP90 chaperone/DNA topoisomerase II/histidine kinase"/>
    <property type="match status" value="1"/>
</dbReference>
<reference evidence="3 4" key="1">
    <citation type="submission" date="2019-04" db="EMBL/GenBank/DDBJ databases">
        <title>Streptomyces oryziradicis sp. nov., a novel actinomycete isolated from rhizosphere soil of rice (Oryza sativa L.).</title>
        <authorList>
            <person name="Li C."/>
        </authorList>
    </citation>
    <scope>NUCLEOTIDE SEQUENCE [LARGE SCALE GENOMIC DNA]</scope>
    <source>
        <strain evidence="3 4">NEAU-C40</strain>
    </source>
</reference>
<dbReference type="InterPro" id="IPR003594">
    <property type="entry name" value="HATPase_dom"/>
</dbReference>
<evidence type="ECO:0000259" key="2">
    <source>
        <dbReference type="Pfam" id="PF13581"/>
    </source>
</evidence>
<dbReference type="GO" id="GO:0004674">
    <property type="term" value="F:protein serine/threonine kinase activity"/>
    <property type="evidence" value="ECO:0007669"/>
    <property type="project" value="UniProtKB-KW"/>
</dbReference>
<keyword evidence="1" id="KW-0723">Serine/threonine-protein kinase</keyword>
<keyword evidence="3" id="KW-0547">Nucleotide-binding</keyword>
<dbReference type="PANTHER" id="PTHR35526">
    <property type="entry name" value="ANTI-SIGMA-F FACTOR RSBW-RELATED"/>
    <property type="match status" value="1"/>
</dbReference>
<dbReference type="Gene3D" id="3.30.565.10">
    <property type="entry name" value="Histidine kinase-like ATPase, C-terminal domain"/>
    <property type="match status" value="1"/>
</dbReference>
<accession>A0A4U0SNE5</accession>
<gene>
    <name evidence="3" type="ORF">FCI23_10955</name>
</gene>
<proteinExistence type="predicted"/>
<dbReference type="PANTHER" id="PTHR35526:SF3">
    <property type="entry name" value="ANTI-SIGMA-F FACTOR RSBW"/>
    <property type="match status" value="1"/>
</dbReference>
<protein>
    <submittedName>
        <fullName evidence="3">ATP-binding protein</fullName>
    </submittedName>
</protein>
<keyword evidence="1" id="KW-0808">Transferase</keyword>
<dbReference type="CDD" id="cd16936">
    <property type="entry name" value="HATPase_RsbW-like"/>
    <property type="match status" value="1"/>
</dbReference>
<dbReference type="Proteomes" id="UP000305778">
    <property type="component" value="Unassembled WGS sequence"/>
</dbReference>
<evidence type="ECO:0000256" key="1">
    <source>
        <dbReference type="ARBA" id="ARBA00022527"/>
    </source>
</evidence>
<keyword evidence="1" id="KW-0418">Kinase</keyword>
<dbReference type="InterPro" id="IPR050267">
    <property type="entry name" value="Anti-sigma-factor_SerPK"/>
</dbReference>
<dbReference type="OrthoDB" id="4304137at2"/>